<dbReference type="GO" id="GO:0048608">
    <property type="term" value="P:reproductive structure development"/>
    <property type="evidence" value="ECO:0007669"/>
    <property type="project" value="UniProtKB-ARBA"/>
</dbReference>
<evidence type="ECO:0000256" key="4">
    <source>
        <dbReference type="ARBA" id="ARBA00023163"/>
    </source>
</evidence>
<dbReference type="KEGG" id="nnu:104611194"/>
<dbReference type="GO" id="GO:0005634">
    <property type="term" value="C:nucleus"/>
    <property type="evidence" value="ECO:0007669"/>
    <property type="project" value="UniProtKB-SubCell"/>
</dbReference>
<keyword evidence="4" id="KW-0804">Transcription</keyword>
<protein>
    <submittedName>
        <fullName evidence="7">NAC transcription factor 25-like isoform X1</fullName>
    </submittedName>
</protein>
<dbReference type="RefSeq" id="XP_010276466.1">
    <property type="nucleotide sequence ID" value="XM_010278164.2"/>
</dbReference>
<dbReference type="Gene3D" id="2.170.150.80">
    <property type="entry name" value="NAC domain"/>
    <property type="match status" value="1"/>
</dbReference>
<dbReference type="AlphaFoldDB" id="A0A1U8B658"/>
<dbReference type="Proteomes" id="UP000189703">
    <property type="component" value="Unplaced"/>
</dbReference>
<dbReference type="FunFam" id="2.170.150.80:FF:000005">
    <property type="entry name" value="NAC transcription factor 56"/>
    <property type="match status" value="1"/>
</dbReference>
<dbReference type="PANTHER" id="PTHR31719:SF201">
    <property type="entry name" value="NAC TRANSCRIPTION FACTOR 47"/>
    <property type="match status" value="1"/>
</dbReference>
<name>A0A1U8B658_NELNU</name>
<dbReference type="eggNOG" id="ENOG502QSIY">
    <property type="taxonomic scope" value="Eukaryota"/>
</dbReference>
<dbReference type="GO" id="GO:0003677">
    <property type="term" value="F:DNA binding"/>
    <property type="evidence" value="ECO:0007669"/>
    <property type="project" value="UniProtKB-KW"/>
</dbReference>
<dbReference type="STRING" id="4432.A0A1U8B658"/>
<keyword evidence="3" id="KW-0238">DNA-binding</keyword>
<evidence type="ECO:0000256" key="1">
    <source>
        <dbReference type="ARBA" id="ARBA00004123"/>
    </source>
</evidence>
<accession>A0A1U8B658</accession>
<dbReference type="InterPro" id="IPR003441">
    <property type="entry name" value="NAC-dom"/>
</dbReference>
<dbReference type="FunCoup" id="A0A1U8B658">
    <property type="interactions" value="55"/>
</dbReference>
<evidence type="ECO:0000256" key="2">
    <source>
        <dbReference type="ARBA" id="ARBA00023015"/>
    </source>
</evidence>
<evidence type="ECO:0000313" key="6">
    <source>
        <dbReference type="Proteomes" id="UP000189703"/>
    </source>
</evidence>
<dbReference type="OrthoDB" id="1921961at2759"/>
<dbReference type="GO" id="GO:0006355">
    <property type="term" value="P:regulation of DNA-templated transcription"/>
    <property type="evidence" value="ECO:0007669"/>
    <property type="project" value="InterPro"/>
</dbReference>
<dbReference type="GO" id="GO:0009791">
    <property type="term" value="P:post-embryonic development"/>
    <property type="evidence" value="ECO:0007669"/>
    <property type="project" value="UniProtKB-ARBA"/>
</dbReference>
<dbReference type="InterPro" id="IPR036093">
    <property type="entry name" value="NAC_dom_sf"/>
</dbReference>
<evidence type="ECO:0000256" key="5">
    <source>
        <dbReference type="ARBA" id="ARBA00023242"/>
    </source>
</evidence>
<gene>
    <name evidence="7" type="primary">LOC104611194</name>
</gene>
<dbReference type="PANTHER" id="PTHR31719">
    <property type="entry name" value="NAC TRANSCRIPTION FACTOR 56"/>
    <property type="match status" value="1"/>
</dbReference>
<sequence length="383" mass="43408">MPNLESTLPPGFRFHPTDEELILHYLRNKATSSLYPVSLIAEVDIYKFDPWDLPAKAAFGDKEWYFFSPRDRKYPNGARPNRAAASGYWKATGTDKPIVAISRSGRKENIGVKKALVFYKGRPPKGIKTNWIMHEYRLAAAEIHPNNYNNNPTKLIKHSSMRLDDWVLCRIYNKSNSPSNTSRIGDGEEENILIKDLLILPSLPNHESKNTISSNPLRSSSSNLLEDMDYSFLNCLLSDNSSELNGSEHCPVLDHGNPAAAGILPLNNNTNNCGNHQHQKLPQMDPTSSLMESKMMRQCSVAINMDDNMLLYPTKKLAGDPCSFASSTNELEYARYYHLHCHQQPLSLNQQQLLFSSHLHSQRQKEDKKGKHVNWNVNSCLNN</sequence>
<comment type="subcellular location">
    <subcellularLocation>
        <location evidence="1">Nucleus</location>
    </subcellularLocation>
</comment>
<dbReference type="SUPFAM" id="SSF101941">
    <property type="entry name" value="NAC domain"/>
    <property type="match status" value="1"/>
</dbReference>
<keyword evidence="2" id="KW-0805">Transcription regulation</keyword>
<dbReference type="Pfam" id="PF02365">
    <property type="entry name" value="NAM"/>
    <property type="match status" value="1"/>
</dbReference>
<keyword evidence="5" id="KW-0539">Nucleus</keyword>
<dbReference type="PROSITE" id="PS51005">
    <property type="entry name" value="NAC"/>
    <property type="match status" value="1"/>
</dbReference>
<evidence type="ECO:0000313" key="7">
    <source>
        <dbReference type="RefSeq" id="XP_010276466.1"/>
    </source>
</evidence>
<organism evidence="6 7">
    <name type="scientific">Nelumbo nucifera</name>
    <name type="common">Sacred lotus</name>
    <dbReference type="NCBI Taxonomy" id="4432"/>
    <lineage>
        <taxon>Eukaryota</taxon>
        <taxon>Viridiplantae</taxon>
        <taxon>Streptophyta</taxon>
        <taxon>Embryophyta</taxon>
        <taxon>Tracheophyta</taxon>
        <taxon>Spermatophyta</taxon>
        <taxon>Magnoliopsida</taxon>
        <taxon>Proteales</taxon>
        <taxon>Nelumbonaceae</taxon>
        <taxon>Nelumbo</taxon>
    </lineage>
</organism>
<keyword evidence="6" id="KW-1185">Reference proteome</keyword>
<proteinExistence type="predicted"/>
<dbReference type="GeneID" id="104611194"/>
<reference evidence="7" key="1">
    <citation type="submission" date="2025-08" db="UniProtKB">
        <authorList>
            <consortium name="RefSeq"/>
        </authorList>
    </citation>
    <scope>IDENTIFICATION</scope>
</reference>
<evidence type="ECO:0000256" key="3">
    <source>
        <dbReference type="ARBA" id="ARBA00023125"/>
    </source>
</evidence>